<evidence type="ECO:0000256" key="8">
    <source>
        <dbReference type="ARBA" id="ARBA00048679"/>
    </source>
</evidence>
<dbReference type="PANTHER" id="PTHR44899">
    <property type="entry name" value="CAMK FAMILY PROTEIN KINASE"/>
    <property type="match status" value="1"/>
</dbReference>
<dbReference type="InterPro" id="IPR011009">
    <property type="entry name" value="Kinase-like_dom_sf"/>
</dbReference>
<dbReference type="SUPFAM" id="SSF56112">
    <property type="entry name" value="Protein kinase-like (PK-like)"/>
    <property type="match status" value="1"/>
</dbReference>
<evidence type="ECO:0000256" key="7">
    <source>
        <dbReference type="ARBA" id="ARBA00047899"/>
    </source>
</evidence>
<protein>
    <recommendedName>
        <fullName evidence="1">non-specific serine/threonine protein kinase</fullName>
        <ecNumber evidence="1">2.7.11.1</ecNumber>
    </recommendedName>
</protein>
<keyword evidence="4" id="KW-0547">Nucleotide-binding</keyword>
<dbReference type="Gene3D" id="3.30.200.20">
    <property type="entry name" value="Phosphorylase Kinase, domain 1"/>
    <property type="match status" value="1"/>
</dbReference>
<dbReference type="InterPro" id="IPR000719">
    <property type="entry name" value="Prot_kinase_dom"/>
</dbReference>
<evidence type="ECO:0000256" key="4">
    <source>
        <dbReference type="ARBA" id="ARBA00022741"/>
    </source>
</evidence>
<keyword evidence="5" id="KW-0418">Kinase</keyword>
<dbReference type="PROSITE" id="PS50011">
    <property type="entry name" value="PROTEIN_KINASE_DOM"/>
    <property type="match status" value="1"/>
</dbReference>
<keyword evidence="6" id="KW-0067">ATP-binding</keyword>
<evidence type="ECO:0000256" key="5">
    <source>
        <dbReference type="ARBA" id="ARBA00022777"/>
    </source>
</evidence>
<dbReference type="KEGG" id="ptm:GSPATT00028174001"/>
<dbReference type="Pfam" id="PF07714">
    <property type="entry name" value="PK_Tyr_Ser-Thr"/>
    <property type="match status" value="1"/>
</dbReference>
<dbReference type="GeneID" id="5010321"/>
<dbReference type="Gene3D" id="1.10.510.10">
    <property type="entry name" value="Transferase(Phosphotransferase) domain 1"/>
    <property type="match status" value="1"/>
</dbReference>
<keyword evidence="11" id="KW-1185">Reference proteome</keyword>
<dbReference type="HOGENOM" id="CLU_423627_0_0_1"/>
<accession>A0BF22</accession>
<gene>
    <name evidence="10" type="ORF">GSPATT00028174001</name>
</gene>
<dbReference type="PROSITE" id="PS00108">
    <property type="entry name" value="PROTEIN_KINASE_ST"/>
    <property type="match status" value="1"/>
</dbReference>
<dbReference type="SMART" id="SM00220">
    <property type="entry name" value="S_TKc"/>
    <property type="match status" value="1"/>
</dbReference>
<dbReference type="eggNOG" id="KOG0589">
    <property type="taxonomic scope" value="Eukaryota"/>
</dbReference>
<dbReference type="InterPro" id="IPR001245">
    <property type="entry name" value="Ser-Thr/Tyr_kinase_cat_dom"/>
</dbReference>
<comment type="catalytic activity">
    <reaction evidence="7">
        <text>L-threonyl-[protein] + ATP = O-phospho-L-threonyl-[protein] + ADP + H(+)</text>
        <dbReference type="Rhea" id="RHEA:46608"/>
        <dbReference type="Rhea" id="RHEA-COMP:11060"/>
        <dbReference type="Rhea" id="RHEA-COMP:11605"/>
        <dbReference type="ChEBI" id="CHEBI:15378"/>
        <dbReference type="ChEBI" id="CHEBI:30013"/>
        <dbReference type="ChEBI" id="CHEBI:30616"/>
        <dbReference type="ChEBI" id="CHEBI:61977"/>
        <dbReference type="ChEBI" id="CHEBI:456216"/>
        <dbReference type="EC" id="2.7.11.1"/>
    </reaction>
</comment>
<dbReference type="AlphaFoldDB" id="A0BF22"/>
<dbReference type="RefSeq" id="XP_001424537.1">
    <property type="nucleotide sequence ID" value="XM_001424500.1"/>
</dbReference>
<dbReference type="Proteomes" id="UP000000600">
    <property type="component" value="Unassembled WGS sequence"/>
</dbReference>
<dbReference type="PANTHER" id="PTHR44899:SF3">
    <property type="entry name" value="SERINE_THREONINE-PROTEIN KINASE NEK1"/>
    <property type="match status" value="1"/>
</dbReference>
<keyword evidence="3" id="KW-0808">Transferase</keyword>
<reference evidence="10 11" key="1">
    <citation type="journal article" date="2006" name="Nature">
        <title>Global trends of whole-genome duplications revealed by the ciliate Paramecium tetraurelia.</title>
        <authorList>
            <consortium name="Genoscope"/>
            <person name="Aury J.-M."/>
            <person name="Jaillon O."/>
            <person name="Duret L."/>
            <person name="Noel B."/>
            <person name="Jubin C."/>
            <person name="Porcel B.M."/>
            <person name="Segurens B."/>
            <person name="Daubin V."/>
            <person name="Anthouard V."/>
            <person name="Aiach N."/>
            <person name="Arnaiz O."/>
            <person name="Billaut A."/>
            <person name="Beisson J."/>
            <person name="Blanc I."/>
            <person name="Bouhouche K."/>
            <person name="Camara F."/>
            <person name="Duharcourt S."/>
            <person name="Guigo R."/>
            <person name="Gogendeau D."/>
            <person name="Katinka M."/>
            <person name="Keller A.-M."/>
            <person name="Kissmehl R."/>
            <person name="Klotz C."/>
            <person name="Koll F."/>
            <person name="Le Moue A."/>
            <person name="Lepere C."/>
            <person name="Malinsky S."/>
            <person name="Nowacki M."/>
            <person name="Nowak J.K."/>
            <person name="Plattner H."/>
            <person name="Poulain J."/>
            <person name="Ruiz F."/>
            <person name="Serrano V."/>
            <person name="Zagulski M."/>
            <person name="Dessen P."/>
            <person name="Betermier M."/>
            <person name="Weissenbach J."/>
            <person name="Scarpelli C."/>
            <person name="Schachter V."/>
            <person name="Sperling L."/>
            <person name="Meyer E."/>
            <person name="Cohen J."/>
            <person name="Wincker P."/>
        </authorList>
    </citation>
    <scope>NUCLEOTIDE SEQUENCE [LARGE SCALE GENOMIC DNA]</scope>
    <source>
        <strain evidence="10 11">Stock d4-2</strain>
    </source>
</reference>
<evidence type="ECO:0000256" key="1">
    <source>
        <dbReference type="ARBA" id="ARBA00012513"/>
    </source>
</evidence>
<organism evidence="10 11">
    <name type="scientific">Paramecium tetraurelia</name>
    <dbReference type="NCBI Taxonomy" id="5888"/>
    <lineage>
        <taxon>Eukaryota</taxon>
        <taxon>Sar</taxon>
        <taxon>Alveolata</taxon>
        <taxon>Ciliophora</taxon>
        <taxon>Intramacronucleata</taxon>
        <taxon>Oligohymenophorea</taxon>
        <taxon>Peniculida</taxon>
        <taxon>Parameciidae</taxon>
        <taxon>Paramecium</taxon>
    </lineage>
</organism>
<proteinExistence type="predicted"/>
<feature type="domain" description="Protein kinase" evidence="9">
    <location>
        <begin position="1"/>
        <end position="239"/>
    </location>
</feature>
<dbReference type="GO" id="GO:0004674">
    <property type="term" value="F:protein serine/threonine kinase activity"/>
    <property type="evidence" value="ECO:0007669"/>
    <property type="project" value="UniProtKB-KW"/>
</dbReference>
<dbReference type="GO" id="GO:0005524">
    <property type="term" value="F:ATP binding"/>
    <property type="evidence" value="ECO:0007669"/>
    <property type="project" value="UniProtKB-KW"/>
</dbReference>
<keyword evidence="2" id="KW-0723">Serine/threonine-protein kinase</keyword>
<dbReference type="InterPro" id="IPR051131">
    <property type="entry name" value="NEK_Ser/Thr_kinase_NIMA"/>
</dbReference>
<evidence type="ECO:0000256" key="2">
    <source>
        <dbReference type="ARBA" id="ARBA00022527"/>
    </source>
</evidence>
<comment type="catalytic activity">
    <reaction evidence="8">
        <text>L-seryl-[protein] + ATP = O-phospho-L-seryl-[protein] + ADP + H(+)</text>
        <dbReference type="Rhea" id="RHEA:17989"/>
        <dbReference type="Rhea" id="RHEA-COMP:9863"/>
        <dbReference type="Rhea" id="RHEA-COMP:11604"/>
        <dbReference type="ChEBI" id="CHEBI:15378"/>
        <dbReference type="ChEBI" id="CHEBI:29999"/>
        <dbReference type="ChEBI" id="CHEBI:30616"/>
        <dbReference type="ChEBI" id="CHEBI:83421"/>
        <dbReference type="ChEBI" id="CHEBI:456216"/>
        <dbReference type="EC" id="2.7.11.1"/>
    </reaction>
</comment>
<dbReference type="STRING" id="5888.A0BF22"/>
<dbReference type="InterPro" id="IPR008271">
    <property type="entry name" value="Ser/Thr_kinase_AS"/>
</dbReference>
<dbReference type="OrthoDB" id="307085at2759"/>
<evidence type="ECO:0000256" key="3">
    <source>
        <dbReference type="ARBA" id="ARBA00022679"/>
    </source>
</evidence>
<evidence type="ECO:0000313" key="11">
    <source>
        <dbReference type="Proteomes" id="UP000000600"/>
    </source>
</evidence>
<name>A0BF22_PARTE</name>
<evidence type="ECO:0000313" key="10">
    <source>
        <dbReference type="EMBL" id="CAK57139.1"/>
    </source>
</evidence>
<sequence length="647" mass="77482">MGRCVQLIISQDFSSLKAEKVIKLDGKNENQIQKKLIFLNLQSHTNIIQFREAYKTQKGNVHIVMEYAGGNGDLEKKIKDAKGKYFHESKILHWFYQICSAINHIHNKNIIHRDIKAENIFLTKKVILKQEISEYQEFWKNHLKKCNLRLGQLQFKEPYTTMTDIWSLGVLLYRLCALKYPFEGDQQYQVLQSIAKCSYQPIPNKYSDSMKQLIESMLQIDETKRLTAQQILGKDHVYFQIKLKIYLIKIQVFHRQNLKSHMLLNQDQYRLFNQINKLQKIPTIIIAIKINYNNNKNNSQFNNKYKILLGKRIKKYNQHLSHHKEELIQLLSRKRTQCKFHKQTTKKFSKRFLHIKIKLLNIREKQEKYKIKFREIQKLQQGHHKLNSLQQELKINCLGGFFYKLRKDRTSLKNNTKALMIQKCNISIILNYHFKTRYCRKNSRKKLSKFKRKSKKFYSKNKNKAQIDALLKIEIIIRQWHLIQLQFYYLLQFLGFSYNIFYHHIIIFDLKIGFIEINLYKTMQNNSLEQSFANYVNKLNSYSVLKINQDSQYKFRTSNLPKLIVPSPFESSEMLNYLERAKFPKKSDLNKSAYIDLKQEDTRSFNQLPNDLYQQLEPKTVKLYRSKILIKNTKKLTAVDEKQTKII</sequence>
<dbReference type="EC" id="2.7.11.1" evidence="1"/>
<dbReference type="InParanoid" id="A0BF22"/>
<evidence type="ECO:0000256" key="6">
    <source>
        <dbReference type="ARBA" id="ARBA00022840"/>
    </source>
</evidence>
<evidence type="ECO:0000259" key="9">
    <source>
        <dbReference type="PROSITE" id="PS50011"/>
    </source>
</evidence>
<dbReference type="EMBL" id="CT867990">
    <property type="protein sequence ID" value="CAK57139.1"/>
    <property type="molecule type" value="Genomic_DNA"/>
</dbReference>